<name>A0A9Q3W133_9GAMM</name>
<dbReference type="PANTHER" id="PTHR30441:SF4">
    <property type="entry name" value="PROTEIN ASMA"/>
    <property type="match status" value="1"/>
</dbReference>
<proteinExistence type="predicted"/>
<sequence length="748" mass="79862">MGRAIKIIVIVILAIVVLLAAAIFVVTQVIDPNDFKPQIEEQARQNANLDLSIPGDLSWQFWPSLGVSLGRTEARIADEEELFAALDNASVSVAVWPLLLGKVEMDGVLVDGLEVNLREDQQGGNWERIGPQNDASPDQTEGDEQTAEGGEEGSTLDIPLTIPSVDITNGRISYRNATDGTDIRVEHFNFNARDVSLDQPFPLEMSLRYQDQSDMRVDLNLKTTLAANLDANHFVLNPMVLDANIAGATTQPVDVHLEQALEVNLEEDSANLTGLVLQAAGTRTTGEARITGLTGDLVVAGKLDTEPFNLNTVLKTLGEPAIETRDDSALNKVAMSATLSGPANSVIAKPLTITLDDSTINGSAGLQNLETGKIVFDLSMDKILLDQYLPPESPSSEDKPATTGGDAGKSGGTANLTEAELIPVETLRPLLLDGKLRIGHLTFEQIEASDLSFAVSAANGVLKLTQASGKTLNGDFSASGTLDVAGKTPRISARTKVNRMQIQPIAKMAMKDDLATGLFSMDGSFNASGNSQKALVESAKGNLNLGLADGTVRGLNLYNTLVGGINDTLGGLKGLTALIPDQQSGKLPSVLSEDTKIIDLTSKTRLDKQVAYLESLDATLEKGSLSGNGWFNVLTQQFDMHIGMKSPELDGGKYLGDATWPLRCQGSLESSPAKWCGPDRDGFRKIAQQAATNAAKGKLKDKLGIDAEGDTTEEVLKNAAGQKAREEIEKQRDKLNEKLGDKLKGLFN</sequence>
<reference evidence="4" key="1">
    <citation type="submission" date="2022-01" db="EMBL/GenBank/DDBJ databases">
        <authorList>
            <person name="Karlyshev A.V."/>
            <person name="Jaspars M."/>
        </authorList>
    </citation>
    <scope>NUCLEOTIDE SEQUENCE</scope>
    <source>
        <strain evidence="4">AGSA3-2</strain>
    </source>
</reference>
<evidence type="ECO:0000256" key="2">
    <source>
        <dbReference type="SAM" id="Phobius"/>
    </source>
</evidence>
<organism evidence="4 5">
    <name type="scientific">Alloalcanivorax xenomutans</name>
    <dbReference type="NCBI Taxonomy" id="1094342"/>
    <lineage>
        <taxon>Bacteria</taxon>
        <taxon>Pseudomonadati</taxon>
        <taxon>Pseudomonadota</taxon>
        <taxon>Gammaproteobacteria</taxon>
        <taxon>Oceanospirillales</taxon>
        <taxon>Alcanivoracaceae</taxon>
        <taxon>Alloalcanivorax</taxon>
    </lineage>
</organism>
<dbReference type="Pfam" id="PF05170">
    <property type="entry name" value="AsmA"/>
    <property type="match status" value="1"/>
</dbReference>
<dbReference type="GO" id="GO:0005886">
    <property type="term" value="C:plasma membrane"/>
    <property type="evidence" value="ECO:0007669"/>
    <property type="project" value="TreeGrafter"/>
</dbReference>
<keyword evidence="5" id="KW-1185">Reference proteome</keyword>
<feature type="transmembrane region" description="Helical" evidence="2">
    <location>
        <begin position="7"/>
        <end position="30"/>
    </location>
</feature>
<dbReference type="InterPro" id="IPR052894">
    <property type="entry name" value="AsmA-related"/>
</dbReference>
<dbReference type="AlphaFoldDB" id="A0A9Q3W133"/>
<accession>A0A9Q3W133</accession>
<dbReference type="EMBL" id="JAJVKT010000001">
    <property type="protein sequence ID" value="MCE7507303.1"/>
    <property type="molecule type" value="Genomic_DNA"/>
</dbReference>
<gene>
    <name evidence="4" type="ORF">LZG35_01545</name>
</gene>
<feature type="domain" description="AsmA" evidence="3">
    <location>
        <begin position="1"/>
        <end position="569"/>
    </location>
</feature>
<evidence type="ECO:0000256" key="1">
    <source>
        <dbReference type="SAM" id="MobiDB-lite"/>
    </source>
</evidence>
<dbReference type="Proteomes" id="UP001107961">
    <property type="component" value="Unassembled WGS sequence"/>
</dbReference>
<feature type="compositionally biased region" description="Acidic residues" evidence="1">
    <location>
        <begin position="140"/>
        <end position="151"/>
    </location>
</feature>
<dbReference type="InterPro" id="IPR007844">
    <property type="entry name" value="AsmA"/>
</dbReference>
<feature type="region of interest" description="Disordered" evidence="1">
    <location>
        <begin position="388"/>
        <end position="414"/>
    </location>
</feature>
<dbReference type="RefSeq" id="WP_233924732.1">
    <property type="nucleotide sequence ID" value="NZ_CP102389.1"/>
</dbReference>
<evidence type="ECO:0000313" key="5">
    <source>
        <dbReference type="Proteomes" id="UP001107961"/>
    </source>
</evidence>
<comment type="caution">
    <text evidence="4">The sequence shown here is derived from an EMBL/GenBank/DDBJ whole genome shotgun (WGS) entry which is preliminary data.</text>
</comment>
<evidence type="ECO:0000313" key="4">
    <source>
        <dbReference type="EMBL" id="MCE7507303.1"/>
    </source>
</evidence>
<keyword evidence="2" id="KW-1133">Transmembrane helix</keyword>
<protein>
    <submittedName>
        <fullName evidence="4">AsmA family protein</fullName>
    </submittedName>
</protein>
<dbReference type="PANTHER" id="PTHR30441">
    <property type="entry name" value="DUF748 DOMAIN-CONTAINING PROTEIN"/>
    <property type="match status" value="1"/>
</dbReference>
<feature type="region of interest" description="Disordered" evidence="1">
    <location>
        <begin position="121"/>
        <end position="159"/>
    </location>
</feature>
<evidence type="ECO:0000259" key="3">
    <source>
        <dbReference type="Pfam" id="PF05170"/>
    </source>
</evidence>
<dbReference type="GO" id="GO:0090313">
    <property type="term" value="P:regulation of protein targeting to membrane"/>
    <property type="evidence" value="ECO:0007669"/>
    <property type="project" value="TreeGrafter"/>
</dbReference>
<keyword evidence="2" id="KW-0812">Transmembrane</keyword>
<keyword evidence="2" id="KW-0472">Membrane</keyword>